<comment type="caution">
    <text evidence="4">The sequence shown here is derived from an EMBL/GenBank/DDBJ whole genome shotgun (WGS) entry which is preliminary data.</text>
</comment>
<dbReference type="Proteomes" id="UP000295388">
    <property type="component" value="Unassembled WGS sequence"/>
</dbReference>
<name>A0A4R6KRG6_9ACTN</name>
<proteinExistence type="predicted"/>
<evidence type="ECO:0000313" key="4">
    <source>
        <dbReference type="EMBL" id="TDO54774.1"/>
    </source>
</evidence>
<organism evidence="4 5">
    <name type="scientific">Kribbella caucasensis</name>
    <dbReference type="NCBI Taxonomy" id="2512215"/>
    <lineage>
        <taxon>Bacteria</taxon>
        <taxon>Bacillati</taxon>
        <taxon>Actinomycetota</taxon>
        <taxon>Actinomycetes</taxon>
        <taxon>Propionibacteriales</taxon>
        <taxon>Kribbellaceae</taxon>
        <taxon>Kribbella</taxon>
    </lineage>
</organism>
<feature type="domain" description="DUF2786" evidence="2">
    <location>
        <begin position="200"/>
        <end position="237"/>
    </location>
</feature>
<protein>
    <submittedName>
        <fullName evidence="4">Uncharacterized protein DUF2786</fullName>
    </submittedName>
</protein>
<dbReference type="AlphaFoldDB" id="A0A4R6KRG6"/>
<accession>A0A4R6KRG6</accession>
<feature type="compositionally biased region" description="Basic residues" evidence="1">
    <location>
        <begin position="1"/>
        <end position="16"/>
    </location>
</feature>
<dbReference type="Pfam" id="PF10979">
    <property type="entry name" value="DUF2786"/>
    <property type="match status" value="1"/>
</dbReference>
<evidence type="ECO:0000313" key="5">
    <source>
        <dbReference type="Proteomes" id="UP000295388"/>
    </source>
</evidence>
<dbReference type="InterPro" id="IPR055592">
    <property type="entry name" value="DUF7168"/>
</dbReference>
<gene>
    <name evidence="4" type="ORF">EV643_101565</name>
</gene>
<evidence type="ECO:0000259" key="3">
    <source>
        <dbReference type="Pfam" id="PF23771"/>
    </source>
</evidence>
<feature type="domain" description="DUF7168" evidence="3">
    <location>
        <begin position="268"/>
        <end position="372"/>
    </location>
</feature>
<dbReference type="EMBL" id="SNWQ01000001">
    <property type="protein sequence ID" value="TDO54774.1"/>
    <property type="molecule type" value="Genomic_DNA"/>
</dbReference>
<reference evidence="4 5" key="1">
    <citation type="submission" date="2019-03" db="EMBL/GenBank/DDBJ databases">
        <title>Genomic Encyclopedia of Type Strains, Phase III (KMG-III): the genomes of soil and plant-associated and newly described type strains.</title>
        <authorList>
            <person name="Whitman W."/>
        </authorList>
    </citation>
    <scope>NUCLEOTIDE SEQUENCE [LARGE SCALE GENOMIC DNA]</scope>
    <source>
        <strain evidence="4 5">VKM Ac-2527</strain>
    </source>
</reference>
<sequence length="423" mass="45326">MGRNSKARRDARKRKQPRQEHGSRRPSGSPFGSGDGFTVDPVAFADLRVVAHVRALGPRGSEEEARRRAASLRRECPLPGALEQAVTDLLTRVLTPALRGGWGPAELAEAVDRMIGSSHRAVVSGLVLAARHVGGGHTAAWEAEISALGQPRQLALGDDGDLSLALRLIALVAALPAAEVPVQRRASEQAPIGSRASAKLAQVRALLAKAEATTFPEEGEALSAKAQELISTYSLEQLLHLGDEHGDDRSTTTYRRVWLDAPYLDAKATLVDEVAGANRCRAVYDTRLGVCTVVGSAFDLDAAELMITSLLAQAQRAMLAHGSRADLAGRSRTRSFRQSFLLSFAVHIGQRLRRVTEESVTAAAAPALLPAIRDHEVEVDELTAMMFPNLVEKSTAITNQEGWAGGRAAAELAQLNLFDEVQT</sequence>
<dbReference type="Pfam" id="PF23771">
    <property type="entry name" value="DUF7168"/>
    <property type="match status" value="1"/>
</dbReference>
<evidence type="ECO:0000256" key="1">
    <source>
        <dbReference type="SAM" id="MobiDB-lite"/>
    </source>
</evidence>
<dbReference type="InterPro" id="IPR024498">
    <property type="entry name" value="DUF2786"/>
</dbReference>
<feature type="region of interest" description="Disordered" evidence="1">
    <location>
        <begin position="1"/>
        <end position="36"/>
    </location>
</feature>
<keyword evidence="5" id="KW-1185">Reference proteome</keyword>
<evidence type="ECO:0000259" key="2">
    <source>
        <dbReference type="Pfam" id="PF10979"/>
    </source>
</evidence>